<dbReference type="AlphaFoldDB" id="A0A0R3RK19"/>
<feature type="repeat" description="ANK" evidence="3">
    <location>
        <begin position="365"/>
        <end position="397"/>
    </location>
</feature>
<evidence type="ECO:0000256" key="1">
    <source>
        <dbReference type="ARBA" id="ARBA00022737"/>
    </source>
</evidence>
<dbReference type="Pfam" id="PF12796">
    <property type="entry name" value="Ank_2"/>
    <property type="match status" value="5"/>
</dbReference>
<protein>
    <submittedName>
        <fullName evidence="5">ANK_REP_REGION domain-containing protein</fullName>
    </submittedName>
</protein>
<feature type="repeat" description="ANK" evidence="3">
    <location>
        <begin position="250"/>
        <end position="282"/>
    </location>
</feature>
<dbReference type="Pfam" id="PF00023">
    <property type="entry name" value="Ank"/>
    <property type="match status" value="1"/>
</dbReference>
<evidence type="ECO:0000256" key="2">
    <source>
        <dbReference type="ARBA" id="ARBA00023043"/>
    </source>
</evidence>
<evidence type="ECO:0000313" key="5">
    <source>
        <dbReference type="WBParaSite" id="EEL_0000182801-mRNA-1"/>
    </source>
</evidence>
<dbReference type="PROSITE" id="PS50297">
    <property type="entry name" value="ANK_REP_REGION"/>
    <property type="match status" value="6"/>
</dbReference>
<dbReference type="PROSITE" id="PS50088">
    <property type="entry name" value="ANK_REPEAT"/>
    <property type="match status" value="7"/>
</dbReference>
<organism evidence="4 5">
    <name type="scientific">Elaeophora elaphi</name>
    <dbReference type="NCBI Taxonomy" id="1147741"/>
    <lineage>
        <taxon>Eukaryota</taxon>
        <taxon>Metazoa</taxon>
        <taxon>Ecdysozoa</taxon>
        <taxon>Nematoda</taxon>
        <taxon>Chromadorea</taxon>
        <taxon>Rhabditida</taxon>
        <taxon>Spirurina</taxon>
        <taxon>Spiruromorpha</taxon>
        <taxon>Filarioidea</taxon>
        <taxon>Onchocercidae</taxon>
        <taxon>Elaeophora</taxon>
    </lineage>
</organism>
<feature type="repeat" description="ANK" evidence="3">
    <location>
        <begin position="180"/>
        <end position="217"/>
    </location>
</feature>
<accession>A0A0R3RK19</accession>
<dbReference type="SMART" id="SM00248">
    <property type="entry name" value="ANK"/>
    <property type="match status" value="15"/>
</dbReference>
<evidence type="ECO:0000313" key="4">
    <source>
        <dbReference type="Proteomes" id="UP000050640"/>
    </source>
</evidence>
<feature type="repeat" description="ANK" evidence="3">
    <location>
        <begin position="283"/>
        <end position="309"/>
    </location>
</feature>
<dbReference type="Proteomes" id="UP000050640">
    <property type="component" value="Unplaced"/>
</dbReference>
<dbReference type="InterPro" id="IPR036770">
    <property type="entry name" value="Ankyrin_rpt-contain_sf"/>
</dbReference>
<keyword evidence="2 3" id="KW-0040">ANK repeat</keyword>
<keyword evidence="1" id="KW-0677">Repeat</keyword>
<dbReference type="STRING" id="1147741.A0A0R3RK19"/>
<feature type="repeat" description="ANK" evidence="3">
    <location>
        <begin position="147"/>
        <end position="179"/>
    </location>
</feature>
<dbReference type="InterPro" id="IPR002110">
    <property type="entry name" value="Ankyrin_rpt"/>
</dbReference>
<dbReference type="WBParaSite" id="EEL_0000182801-mRNA-1">
    <property type="protein sequence ID" value="EEL_0000182801-mRNA-1"/>
    <property type="gene ID" value="EEL_0000182801"/>
</dbReference>
<sequence>MPKFKISQRKEISLLIYKFSLHDFVFACTSGDSAGVVNLLDGIGYDELSAGLIAASSRGHADICKLILQTDPQAANYVDPQQWNALRSAACNNHDSVVDLLIQNGMEVDECGEGGRTALRAAAWSGHERVVRRLLKCGADVDKQDAEGRTALMAAAFMDHANIVSILLDNNASPNIMDNYGSTALHLALSAGTQTFDHNETVAILIKGGANLNIEDMNGRNCLHVASYHGDQNLPAIIDFIQNIDAQDQNGRTSLMLAASQGHLIACQQLIEHGADTDAIDEFGRTALIIAAMSGFLNVCEMLISLGADEGHKVNVSEMSISFGIDKCRRDNDGAVALHYAVAHSDLQLCKSLITSTTAQATDTRGVHPLLIAGQRSSVQIVEELLKAGAPVHLQSHDGLSPLRAAAISRNEPVLKFLLEYLRKNGEELKLDEPDLDGVPLIHTLLVLRDASMVTTLLEYGASAKARDSHGRSCAHIVAQLNDLKLATIVRKYGAEFEARDEDGRTPLMIAVWSSNYQICYYMLETIGVAPNVIDYQGATALNIAANNGQRDIVMLLLRFGAEPSICDNLGRCASDVAQLAGHDHIRLSSSLFALS</sequence>
<feature type="repeat" description="ANK" evidence="3">
    <location>
        <begin position="114"/>
        <end position="146"/>
    </location>
</feature>
<proteinExistence type="predicted"/>
<evidence type="ECO:0000256" key="3">
    <source>
        <dbReference type="PROSITE-ProRule" id="PRU00023"/>
    </source>
</evidence>
<reference evidence="5" key="1">
    <citation type="submission" date="2017-02" db="UniProtKB">
        <authorList>
            <consortium name="WormBaseParasite"/>
        </authorList>
    </citation>
    <scope>IDENTIFICATION</scope>
</reference>
<name>A0A0R3RK19_9BILA</name>
<dbReference type="SUPFAM" id="SSF48403">
    <property type="entry name" value="Ankyrin repeat"/>
    <property type="match status" value="2"/>
</dbReference>
<dbReference type="Gene3D" id="1.25.40.20">
    <property type="entry name" value="Ankyrin repeat-containing domain"/>
    <property type="match status" value="4"/>
</dbReference>
<dbReference type="PANTHER" id="PTHR24198">
    <property type="entry name" value="ANKYRIN REPEAT AND PROTEIN KINASE DOMAIN-CONTAINING PROTEIN"/>
    <property type="match status" value="1"/>
</dbReference>
<dbReference type="PANTHER" id="PTHR24198:SF165">
    <property type="entry name" value="ANKYRIN REPEAT-CONTAINING PROTEIN-RELATED"/>
    <property type="match status" value="1"/>
</dbReference>
<feature type="repeat" description="ANK" evidence="3">
    <location>
        <begin position="537"/>
        <end position="569"/>
    </location>
</feature>
<keyword evidence="4" id="KW-1185">Reference proteome</keyword>